<keyword evidence="4" id="KW-0964">Secreted</keyword>
<keyword evidence="5" id="KW-0372">Hormone</keyword>
<dbReference type="PANTHER" id="PTHR10370:SF0">
    <property type="entry name" value="ERYTHROPOIETIN"/>
    <property type="match status" value="1"/>
</dbReference>
<dbReference type="InterPro" id="IPR001323">
    <property type="entry name" value="EPO_TPO"/>
</dbReference>
<evidence type="ECO:0000256" key="5">
    <source>
        <dbReference type="ARBA" id="ARBA00022702"/>
    </source>
</evidence>
<dbReference type="Pfam" id="PF00758">
    <property type="entry name" value="EPO_TPO"/>
    <property type="match status" value="1"/>
</dbReference>
<keyword evidence="10" id="KW-1185">Reference proteome</keyword>
<keyword evidence="8" id="KW-1015">Disulfide bond</keyword>
<evidence type="ECO:0000256" key="2">
    <source>
        <dbReference type="ARBA" id="ARBA00005782"/>
    </source>
</evidence>
<dbReference type="Proteomes" id="UP001162483">
    <property type="component" value="Unassembled WGS sequence"/>
</dbReference>
<dbReference type="PANTHER" id="PTHR10370">
    <property type="entry name" value="ERYTHROPOIETIN"/>
    <property type="match status" value="1"/>
</dbReference>
<name>A0ABN9D6R5_9NEOB</name>
<evidence type="ECO:0000313" key="10">
    <source>
        <dbReference type="Proteomes" id="UP001162483"/>
    </source>
</evidence>
<evidence type="ECO:0000256" key="7">
    <source>
        <dbReference type="ARBA" id="ARBA00023057"/>
    </source>
</evidence>
<comment type="caution">
    <text evidence="9">The sequence shown here is derived from an EMBL/GenBank/DDBJ whole genome shotgun (WGS) entry which is preliminary data.</text>
</comment>
<dbReference type="SUPFAM" id="SSF47266">
    <property type="entry name" value="4-helical cytokines"/>
    <property type="match status" value="1"/>
</dbReference>
<accession>A0ABN9D6R5</accession>
<dbReference type="EMBL" id="CATNWA010014111">
    <property type="protein sequence ID" value="CAI9567615.1"/>
    <property type="molecule type" value="Genomic_DNA"/>
</dbReference>
<comment type="subcellular location">
    <subcellularLocation>
        <location evidence="1">Secreted</location>
    </subcellularLocation>
</comment>
<organism evidence="9 10">
    <name type="scientific">Staurois parvus</name>
    <dbReference type="NCBI Taxonomy" id="386267"/>
    <lineage>
        <taxon>Eukaryota</taxon>
        <taxon>Metazoa</taxon>
        <taxon>Chordata</taxon>
        <taxon>Craniata</taxon>
        <taxon>Vertebrata</taxon>
        <taxon>Euteleostomi</taxon>
        <taxon>Amphibia</taxon>
        <taxon>Batrachia</taxon>
        <taxon>Anura</taxon>
        <taxon>Neobatrachia</taxon>
        <taxon>Ranoidea</taxon>
        <taxon>Ranidae</taxon>
        <taxon>Staurois</taxon>
    </lineage>
</organism>
<proteinExistence type="inferred from homology"/>
<evidence type="ECO:0000256" key="4">
    <source>
        <dbReference type="ARBA" id="ARBA00022525"/>
    </source>
</evidence>
<evidence type="ECO:0000313" key="9">
    <source>
        <dbReference type="EMBL" id="CAI9567615.1"/>
    </source>
</evidence>
<gene>
    <name evidence="9" type="ORF">SPARVUS_LOCUS6570573</name>
</gene>
<protein>
    <recommendedName>
        <fullName evidence="3">Erythropoietin</fullName>
    </recommendedName>
</protein>
<evidence type="ECO:0000256" key="8">
    <source>
        <dbReference type="ARBA" id="ARBA00023157"/>
    </source>
</evidence>
<sequence>MNAAWRKLQMSQQRDEVLEGLSLLLSAAPKITKFISECQLELPLQKYSSKVRTMKNILDRAVVKAETIYPDREPKTFAARTLKQFYSVYKNFLQGKYRTVVISICSSVKLR</sequence>
<dbReference type="InterPro" id="IPR003013">
    <property type="entry name" value="Erythroptn"/>
</dbReference>
<keyword evidence="7" id="KW-0265">Erythrocyte maturation</keyword>
<keyword evidence="6" id="KW-0732">Signal</keyword>
<dbReference type="InterPro" id="IPR009079">
    <property type="entry name" value="4_helix_cytokine-like_core"/>
</dbReference>
<evidence type="ECO:0000256" key="1">
    <source>
        <dbReference type="ARBA" id="ARBA00004613"/>
    </source>
</evidence>
<comment type="similarity">
    <text evidence="2">Belongs to the EPO/TPO family.</text>
</comment>
<evidence type="ECO:0000256" key="3">
    <source>
        <dbReference type="ARBA" id="ARBA00015421"/>
    </source>
</evidence>
<dbReference type="Gene3D" id="1.20.1250.10">
    <property type="match status" value="1"/>
</dbReference>
<evidence type="ECO:0000256" key="6">
    <source>
        <dbReference type="ARBA" id="ARBA00022729"/>
    </source>
</evidence>
<reference evidence="9" key="1">
    <citation type="submission" date="2023-05" db="EMBL/GenBank/DDBJ databases">
        <authorList>
            <person name="Stuckert A."/>
        </authorList>
    </citation>
    <scope>NUCLEOTIDE SEQUENCE</scope>
</reference>